<sequence>MTMEDGSHVPLSAETAKELLDAAKAAQADRAKRMPDDHSALKAMFDAWQRLKELGWRDGDHAPKDGTTFESIEIGSTGIFDCSYSLCGFWVADGGDMWPSHPILFRLKPEDEAKRKAKMAEAAARFRDEATMIGRY</sequence>
<dbReference type="Proteomes" id="UP000194137">
    <property type="component" value="Chromosome"/>
</dbReference>
<accession>A0A1W6ZWU6</accession>
<protein>
    <submittedName>
        <fullName evidence="1">Uncharacterized protein</fullName>
    </submittedName>
</protein>
<evidence type="ECO:0000313" key="2">
    <source>
        <dbReference type="Proteomes" id="UP000194137"/>
    </source>
</evidence>
<dbReference type="KEGG" id="psin:CAK95_24280"/>
<name>A0A1W6ZWU6_9HYPH</name>
<gene>
    <name evidence="1" type="ORF">CAK95_24280</name>
</gene>
<proteinExistence type="predicted"/>
<keyword evidence="2" id="KW-1185">Reference proteome</keyword>
<dbReference type="EMBL" id="CP021112">
    <property type="protein sequence ID" value="ARQ01862.1"/>
    <property type="molecule type" value="Genomic_DNA"/>
</dbReference>
<reference evidence="1 2" key="1">
    <citation type="submission" date="2017-05" db="EMBL/GenBank/DDBJ databases">
        <title>Full genome sequence of Pseudorhodoplanes sinuspersici.</title>
        <authorList>
            <person name="Dastgheib S.M.M."/>
            <person name="Shavandi M."/>
            <person name="Tirandaz H."/>
        </authorList>
    </citation>
    <scope>NUCLEOTIDE SEQUENCE [LARGE SCALE GENOMIC DNA]</scope>
    <source>
        <strain evidence="1 2">RIPI110</strain>
    </source>
</reference>
<evidence type="ECO:0000313" key="1">
    <source>
        <dbReference type="EMBL" id="ARQ01862.1"/>
    </source>
</evidence>
<dbReference type="STRING" id="1235591.CAK95_24280"/>
<organism evidence="1 2">
    <name type="scientific">Pseudorhodoplanes sinuspersici</name>
    <dbReference type="NCBI Taxonomy" id="1235591"/>
    <lineage>
        <taxon>Bacteria</taxon>
        <taxon>Pseudomonadati</taxon>
        <taxon>Pseudomonadota</taxon>
        <taxon>Alphaproteobacteria</taxon>
        <taxon>Hyphomicrobiales</taxon>
        <taxon>Pseudorhodoplanes</taxon>
    </lineage>
</organism>
<dbReference type="AlphaFoldDB" id="A0A1W6ZWU6"/>